<keyword evidence="2" id="KW-1185">Reference proteome</keyword>
<sequence>MKTEVHAATPAAPSCGPTLHLVCGKIAAGKSTLTNQLARAPNTVLISEDKLLATVYPGEIQSVADYVRCTTKLRSAIQPLVEDILAAGSSVVLDFPANTLASRSWMKTIITNTSASHCLHFLDVSDEECKRRLNRRNEEATHQFRTSEAEFDQITQFFTPPTNDEGFNVQRIYPT</sequence>
<name>A0ABW9VUC3_9BURK</name>
<comment type="caution">
    <text evidence="1">The sequence shown here is derived from an EMBL/GenBank/DDBJ whole genome shotgun (WGS) entry which is preliminary data.</text>
</comment>
<proteinExistence type="predicted"/>
<dbReference type="Gene3D" id="3.40.50.300">
    <property type="entry name" value="P-loop containing nucleotide triphosphate hydrolases"/>
    <property type="match status" value="1"/>
</dbReference>
<dbReference type="InterPro" id="IPR027417">
    <property type="entry name" value="P-loop_NTPase"/>
</dbReference>
<protein>
    <submittedName>
        <fullName evidence="1">AAA family ATPase</fullName>
    </submittedName>
</protein>
<organism evidence="1 2">
    <name type="scientific">Duganella levis</name>
    <dbReference type="NCBI Taxonomy" id="2692169"/>
    <lineage>
        <taxon>Bacteria</taxon>
        <taxon>Pseudomonadati</taxon>
        <taxon>Pseudomonadota</taxon>
        <taxon>Betaproteobacteria</taxon>
        <taxon>Burkholderiales</taxon>
        <taxon>Oxalobacteraceae</taxon>
        <taxon>Telluria group</taxon>
        <taxon>Duganella</taxon>
    </lineage>
</organism>
<dbReference type="EMBL" id="WWCT01000001">
    <property type="protein sequence ID" value="MYN25228.1"/>
    <property type="molecule type" value="Genomic_DNA"/>
</dbReference>
<accession>A0ABW9VUC3</accession>
<evidence type="ECO:0000313" key="2">
    <source>
        <dbReference type="Proteomes" id="UP000642144"/>
    </source>
</evidence>
<gene>
    <name evidence="1" type="ORF">GTP69_02270</name>
</gene>
<dbReference type="RefSeq" id="WP_161053337.1">
    <property type="nucleotide sequence ID" value="NZ_WWCT01000001.1"/>
</dbReference>
<evidence type="ECO:0000313" key="1">
    <source>
        <dbReference type="EMBL" id="MYN25228.1"/>
    </source>
</evidence>
<reference evidence="1 2" key="1">
    <citation type="submission" date="2019-12" db="EMBL/GenBank/DDBJ databases">
        <title>Novel species isolated from a subtropical stream in China.</title>
        <authorList>
            <person name="Lu H."/>
        </authorList>
    </citation>
    <scope>NUCLEOTIDE SEQUENCE [LARGE SCALE GENOMIC DNA]</scope>
    <source>
        <strain evidence="1 2">CY42W</strain>
    </source>
</reference>
<dbReference type="Pfam" id="PF13671">
    <property type="entry name" value="AAA_33"/>
    <property type="match status" value="1"/>
</dbReference>
<dbReference type="SUPFAM" id="SSF52540">
    <property type="entry name" value="P-loop containing nucleoside triphosphate hydrolases"/>
    <property type="match status" value="1"/>
</dbReference>
<dbReference type="Proteomes" id="UP000642144">
    <property type="component" value="Unassembled WGS sequence"/>
</dbReference>